<dbReference type="SUPFAM" id="SSF55874">
    <property type="entry name" value="ATPase domain of HSP90 chaperone/DNA topoisomerase II/histidine kinase"/>
    <property type="match status" value="1"/>
</dbReference>
<proteinExistence type="predicted"/>
<evidence type="ECO:0000256" key="1">
    <source>
        <dbReference type="ARBA" id="ARBA00000085"/>
    </source>
</evidence>
<comment type="catalytic activity">
    <reaction evidence="1">
        <text>ATP + protein L-histidine = ADP + protein N-phospho-L-histidine.</text>
        <dbReference type="EC" id="2.7.13.3"/>
    </reaction>
</comment>
<dbReference type="EC" id="2.7.13.3" evidence="2"/>
<evidence type="ECO:0000256" key="2">
    <source>
        <dbReference type="ARBA" id="ARBA00012438"/>
    </source>
</evidence>
<accession>A0A1M4S3G6</accession>
<dbReference type="InterPro" id="IPR003594">
    <property type="entry name" value="HATPase_dom"/>
</dbReference>
<evidence type="ECO:0000256" key="6">
    <source>
        <dbReference type="ARBA" id="ARBA00022777"/>
    </source>
</evidence>
<feature type="transmembrane region" description="Helical" evidence="10">
    <location>
        <begin position="54"/>
        <end position="74"/>
    </location>
</feature>
<evidence type="ECO:0000256" key="7">
    <source>
        <dbReference type="ARBA" id="ARBA00022840"/>
    </source>
</evidence>
<keyword evidence="10" id="KW-1133">Transmembrane helix</keyword>
<dbReference type="Proteomes" id="UP000184291">
    <property type="component" value="Unassembled WGS sequence"/>
</dbReference>
<protein>
    <recommendedName>
        <fullName evidence="2">histidine kinase</fullName>
        <ecNumber evidence="2">2.7.13.3</ecNumber>
    </recommendedName>
</protein>
<feature type="domain" description="Histidine kinase/HSP90-like ATPase" evidence="11">
    <location>
        <begin position="286"/>
        <end position="377"/>
    </location>
</feature>
<keyword evidence="10" id="KW-0812">Transmembrane</keyword>
<dbReference type="Gene3D" id="1.20.5.1930">
    <property type="match status" value="1"/>
</dbReference>
<keyword evidence="8" id="KW-0902">Two-component regulatory system</keyword>
<organism evidence="12 13">
    <name type="scientific">Actinomyces glycerinitolerans</name>
    <dbReference type="NCBI Taxonomy" id="1892869"/>
    <lineage>
        <taxon>Bacteria</taxon>
        <taxon>Bacillati</taxon>
        <taxon>Actinomycetota</taxon>
        <taxon>Actinomycetes</taxon>
        <taxon>Actinomycetales</taxon>
        <taxon>Actinomycetaceae</taxon>
        <taxon>Actinomyces</taxon>
    </lineage>
</organism>
<dbReference type="Gene3D" id="3.30.565.10">
    <property type="entry name" value="Histidine kinase-like ATPase, C-terminal domain"/>
    <property type="match status" value="1"/>
</dbReference>
<evidence type="ECO:0000256" key="4">
    <source>
        <dbReference type="ARBA" id="ARBA00022679"/>
    </source>
</evidence>
<keyword evidence="7" id="KW-0067">ATP-binding</keyword>
<feature type="transmembrane region" description="Helical" evidence="10">
    <location>
        <begin position="23"/>
        <end position="42"/>
    </location>
</feature>
<keyword evidence="6 12" id="KW-0418">Kinase</keyword>
<name>A0A1M4S3G6_9ACTO</name>
<dbReference type="InterPro" id="IPR036890">
    <property type="entry name" value="HATPase_C_sf"/>
</dbReference>
<evidence type="ECO:0000256" key="3">
    <source>
        <dbReference type="ARBA" id="ARBA00022553"/>
    </source>
</evidence>
<dbReference type="PANTHER" id="PTHR24421:SF10">
    <property type="entry name" value="NITRATE_NITRITE SENSOR PROTEIN NARQ"/>
    <property type="match status" value="1"/>
</dbReference>
<keyword evidence="13" id="KW-1185">Reference proteome</keyword>
<keyword evidence="9" id="KW-0175">Coiled coil</keyword>
<dbReference type="Pfam" id="PF07730">
    <property type="entry name" value="HisKA_3"/>
    <property type="match status" value="1"/>
</dbReference>
<keyword evidence="10" id="KW-0472">Membrane</keyword>
<dbReference type="GO" id="GO:0000155">
    <property type="term" value="F:phosphorelay sensor kinase activity"/>
    <property type="evidence" value="ECO:0007669"/>
    <property type="project" value="InterPro"/>
</dbReference>
<dbReference type="InterPro" id="IPR011712">
    <property type="entry name" value="Sig_transdc_His_kin_sub3_dim/P"/>
</dbReference>
<dbReference type="AlphaFoldDB" id="A0A1M4S3G6"/>
<dbReference type="PANTHER" id="PTHR24421">
    <property type="entry name" value="NITRATE/NITRITE SENSOR PROTEIN NARX-RELATED"/>
    <property type="match status" value="1"/>
</dbReference>
<feature type="transmembrane region" description="Helical" evidence="10">
    <location>
        <begin position="80"/>
        <end position="107"/>
    </location>
</feature>
<sequence length="379" mass="39525">MSLAVSTGMLRDMDARTIWHTPSLPFVVDTGAAAVVIGLFWAPAPGAPDRPASWPLGVLLAALVAAAMLLRWRLPLAAPAAAFITTAVGWHLGLATDPMLAAAWCLYPLAVRYGSRTRAFRLAAVIVLILLAALFGTPAADSMTQRIVASGLAVGVSWLLGCAESRRLASAGEAARQRAQALRAQQQVAIAREVHDVVGHALSVIRAEADVARSTSTTQDELRVSLTDIEERARAALEEVQQLVRTLRADDPARSTAPSLQELVTAARVSGLDVTSELDLPTLAPELEEVVSRVVQEALSNVVRHSGASACTVAVGIDGGALAVRVDDDGTGISARQAPGSGLAGMRERVDSVGGALTVSPLAHGGTRVLARIPLREAP</sequence>
<evidence type="ECO:0000256" key="10">
    <source>
        <dbReference type="SAM" id="Phobius"/>
    </source>
</evidence>
<keyword evidence="3" id="KW-0597">Phosphoprotein</keyword>
<evidence type="ECO:0000256" key="9">
    <source>
        <dbReference type="SAM" id="Coils"/>
    </source>
</evidence>
<feature type="transmembrane region" description="Helical" evidence="10">
    <location>
        <begin position="119"/>
        <end position="137"/>
    </location>
</feature>
<keyword evidence="4" id="KW-0808">Transferase</keyword>
<dbReference type="SMART" id="SM00387">
    <property type="entry name" value="HATPase_c"/>
    <property type="match status" value="1"/>
</dbReference>
<evidence type="ECO:0000259" key="11">
    <source>
        <dbReference type="SMART" id="SM00387"/>
    </source>
</evidence>
<evidence type="ECO:0000313" key="13">
    <source>
        <dbReference type="Proteomes" id="UP000184291"/>
    </source>
</evidence>
<dbReference type="CDD" id="cd16917">
    <property type="entry name" value="HATPase_UhpB-NarQ-NarX-like"/>
    <property type="match status" value="1"/>
</dbReference>
<dbReference type="GO" id="GO:0005524">
    <property type="term" value="F:ATP binding"/>
    <property type="evidence" value="ECO:0007669"/>
    <property type="project" value="UniProtKB-KW"/>
</dbReference>
<evidence type="ECO:0000313" key="12">
    <source>
        <dbReference type="EMBL" id="SHE26774.1"/>
    </source>
</evidence>
<reference evidence="13" key="1">
    <citation type="submission" date="2016-09" db="EMBL/GenBank/DDBJ databases">
        <authorList>
            <person name="Strepis N."/>
        </authorList>
    </citation>
    <scope>NUCLEOTIDE SEQUENCE [LARGE SCALE GENOMIC DNA]</scope>
</reference>
<dbReference type="EMBL" id="FQTT01000016">
    <property type="protein sequence ID" value="SHE26774.1"/>
    <property type="molecule type" value="Genomic_DNA"/>
</dbReference>
<dbReference type="STRING" id="1892869.ACGLYG10_3029"/>
<dbReference type="GO" id="GO:0046983">
    <property type="term" value="F:protein dimerization activity"/>
    <property type="evidence" value="ECO:0007669"/>
    <property type="project" value="InterPro"/>
</dbReference>
<evidence type="ECO:0000256" key="5">
    <source>
        <dbReference type="ARBA" id="ARBA00022741"/>
    </source>
</evidence>
<dbReference type="Pfam" id="PF02518">
    <property type="entry name" value="HATPase_c"/>
    <property type="match status" value="1"/>
</dbReference>
<feature type="coiled-coil region" evidence="9">
    <location>
        <begin position="219"/>
        <end position="250"/>
    </location>
</feature>
<keyword evidence="5" id="KW-0547">Nucleotide-binding</keyword>
<gene>
    <name evidence="12" type="ORF">ACGLYG10_3029</name>
</gene>
<evidence type="ECO:0000256" key="8">
    <source>
        <dbReference type="ARBA" id="ARBA00023012"/>
    </source>
</evidence>
<dbReference type="GO" id="GO:0016020">
    <property type="term" value="C:membrane"/>
    <property type="evidence" value="ECO:0007669"/>
    <property type="project" value="InterPro"/>
</dbReference>
<dbReference type="InterPro" id="IPR050482">
    <property type="entry name" value="Sensor_HK_TwoCompSys"/>
</dbReference>